<sequence>MVLFKKIFIFQIHIFLNGKKNLRGSKLHRNNDILPQAVQFIFFKTLDFHYIELKSIIIIIIINVICNELSSQI</sequence>
<dbReference type="Proteomes" id="UP000276133">
    <property type="component" value="Unassembled WGS sequence"/>
</dbReference>
<organism evidence="1 2">
    <name type="scientific">Brachionus plicatilis</name>
    <name type="common">Marine rotifer</name>
    <name type="synonym">Brachionus muelleri</name>
    <dbReference type="NCBI Taxonomy" id="10195"/>
    <lineage>
        <taxon>Eukaryota</taxon>
        <taxon>Metazoa</taxon>
        <taxon>Spiralia</taxon>
        <taxon>Gnathifera</taxon>
        <taxon>Rotifera</taxon>
        <taxon>Eurotatoria</taxon>
        <taxon>Monogononta</taxon>
        <taxon>Pseudotrocha</taxon>
        <taxon>Ploima</taxon>
        <taxon>Brachionidae</taxon>
        <taxon>Brachionus</taxon>
    </lineage>
</organism>
<gene>
    <name evidence="1" type="ORF">BpHYR1_001626</name>
</gene>
<comment type="caution">
    <text evidence="1">The sequence shown here is derived from an EMBL/GenBank/DDBJ whole genome shotgun (WGS) entry which is preliminary data.</text>
</comment>
<evidence type="ECO:0000313" key="2">
    <source>
        <dbReference type="Proteomes" id="UP000276133"/>
    </source>
</evidence>
<proteinExistence type="predicted"/>
<dbReference type="AlphaFoldDB" id="A0A3M7PLX1"/>
<name>A0A3M7PLX1_BRAPC</name>
<protein>
    <submittedName>
        <fullName evidence="1">Uncharacterized protein</fullName>
    </submittedName>
</protein>
<evidence type="ECO:0000313" key="1">
    <source>
        <dbReference type="EMBL" id="RMZ99764.1"/>
    </source>
</evidence>
<accession>A0A3M7PLX1</accession>
<reference evidence="1 2" key="1">
    <citation type="journal article" date="2018" name="Sci. Rep.">
        <title>Genomic signatures of local adaptation to the degree of environmental predictability in rotifers.</title>
        <authorList>
            <person name="Franch-Gras L."/>
            <person name="Hahn C."/>
            <person name="Garcia-Roger E.M."/>
            <person name="Carmona M.J."/>
            <person name="Serra M."/>
            <person name="Gomez A."/>
        </authorList>
    </citation>
    <scope>NUCLEOTIDE SEQUENCE [LARGE SCALE GENOMIC DNA]</scope>
    <source>
        <strain evidence="1">HYR1</strain>
    </source>
</reference>
<keyword evidence="2" id="KW-1185">Reference proteome</keyword>
<dbReference type="EMBL" id="REGN01010069">
    <property type="protein sequence ID" value="RMZ99764.1"/>
    <property type="molecule type" value="Genomic_DNA"/>
</dbReference>